<gene>
    <name evidence="2" type="ORF">PPACK8108_LOCUS2091</name>
</gene>
<organism evidence="2 3">
    <name type="scientific">Phakopsora pachyrhizi</name>
    <name type="common">Asian soybean rust disease fungus</name>
    <dbReference type="NCBI Taxonomy" id="170000"/>
    <lineage>
        <taxon>Eukaryota</taxon>
        <taxon>Fungi</taxon>
        <taxon>Dikarya</taxon>
        <taxon>Basidiomycota</taxon>
        <taxon>Pucciniomycotina</taxon>
        <taxon>Pucciniomycetes</taxon>
        <taxon>Pucciniales</taxon>
        <taxon>Phakopsoraceae</taxon>
        <taxon>Phakopsora</taxon>
    </lineage>
</organism>
<dbReference type="InterPro" id="IPR001106">
    <property type="entry name" value="Aromatic_Lyase"/>
</dbReference>
<evidence type="ECO:0000313" key="3">
    <source>
        <dbReference type="Proteomes" id="UP001153365"/>
    </source>
</evidence>
<reference evidence="2" key="1">
    <citation type="submission" date="2022-06" db="EMBL/GenBank/DDBJ databases">
        <authorList>
            <consortium name="SYNGENTA / RWTH Aachen University"/>
        </authorList>
    </citation>
    <scope>NUCLEOTIDE SEQUENCE</scope>
</reference>
<comment type="similarity">
    <text evidence="1">Belongs to the PAL/histidase family.</text>
</comment>
<dbReference type="Proteomes" id="UP001153365">
    <property type="component" value="Unassembled WGS sequence"/>
</dbReference>
<sequence>MAIGLIRSVNSTEDSEEILEIDGYSLSISNLIKITHLSSPTKASDRVQVQMTKSEETLENINSSLEFMLARTGKSTYGVTTGFGAAATTRTDRVKELQVSIVEHLLAGATGFEIDESNQQIVPSPDLNIQSITQPIGPMVMSESIVRGAILIRLNSLSR</sequence>
<dbReference type="SUPFAM" id="SSF48557">
    <property type="entry name" value="L-aspartase-like"/>
    <property type="match status" value="1"/>
</dbReference>
<dbReference type="Gene3D" id="1.10.275.10">
    <property type="entry name" value="Fumarase/aspartase (N-terminal domain)"/>
    <property type="match status" value="1"/>
</dbReference>
<name>A0AAV0AH34_PHAPC</name>
<dbReference type="AlphaFoldDB" id="A0AAV0AH34"/>
<proteinExistence type="inferred from homology"/>
<dbReference type="InterPro" id="IPR008948">
    <property type="entry name" value="L-Aspartase-like"/>
</dbReference>
<accession>A0AAV0AH34</accession>
<dbReference type="PANTHER" id="PTHR10362">
    <property type="entry name" value="HISTIDINE AMMONIA-LYASE"/>
    <property type="match status" value="1"/>
</dbReference>
<dbReference type="InterPro" id="IPR024083">
    <property type="entry name" value="Fumarase/histidase_N"/>
</dbReference>
<dbReference type="EMBL" id="CALTRL010000364">
    <property type="protein sequence ID" value="CAH7667670.1"/>
    <property type="molecule type" value="Genomic_DNA"/>
</dbReference>
<keyword evidence="3" id="KW-1185">Reference proteome</keyword>
<protein>
    <submittedName>
        <fullName evidence="2">L-Aspartase-like protein</fullName>
    </submittedName>
</protein>
<evidence type="ECO:0000256" key="1">
    <source>
        <dbReference type="ARBA" id="ARBA00007238"/>
    </source>
</evidence>
<dbReference type="Pfam" id="PF00221">
    <property type="entry name" value="Lyase_aromatic"/>
    <property type="match status" value="1"/>
</dbReference>
<comment type="caution">
    <text evidence="2">The sequence shown here is derived from an EMBL/GenBank/DDBJ whole genome shotgun (WGS) entry which is preliminary data.</text>
</comment>
<evidence type="ECO:0000313" key="2">
    <source>
        <dbReference type="EMBL" id="CAH7667670.1"/>
    </source>
</evidence>
<dbReference type="GO" id="GO:0003824">
    <property type="term" value="F:catalytic activity"/>
    <property type="evidence" value="ECO:0007669"/>
    <property type="project" value="InterPro"/>
</dbReference>